<dbReference type="EMBL" id="JAICCE010000003">
    <property type="protein sequence ID" value="KAG9279995.1"/>
    <property type="molecule type" value="Genomic_DNA"/>
</dbReference>
<evidence type="ECO:0000256" key="6">
    <source>
        <dbReference type="ARBA" id="ARBA00023157"/>
    </source>
</evidence>
<evidence type="ECO:0000256" key="5">
    <source>
        <dbReference type="ARBA" id="ARBA00023136"/>
    </source>
</evidence>
<organism evidence="9 10">
    <name type="scientific">Astyanax mexicanus</name>
    <name type="common">Blind cave fish</name>
    <name type="synonym">Astyanax fasciatus mexicanus</name>
    <dbReference type="NCBI Taxonomy" id="7994"/>
    <lineage>
        <taxon>Eukaryota</taxon>
        <taxon>Metazoa</taxon>
        <taxon>Chordata</taxon>
        <taxon>Craniata</taxon>
        <taxon>Vertebrata</taxon>
        <taxon>Euteleostomi</taxon>
        <taxon>Actinopterygii</taxon>
        <taxon>Neopterygii</taxon>
        <taxon>Teleostei</taxon>
        <taxon>Ostariophysi</taxon>
        <taxon>Characiformes</taxon>
        <taxon>Characoidei</taxon>
        <taxon>Acestrorhamphidae</taxon>
        <taxon>Acestrorhamphinae</taxon>
        <taxon>Astyanax</taxon>
    </lineage>
</organism>
<evidence type="ECO:0000256" key="1">
    <source>
        <dbReference type="ARBA" id="ARBA00004167"/>
    </source>
</evidence>
<comment type="subcellular location">
    <subcellularLocation>
        <location evidence="1">Membrane</location>
        <topology evidence="1">Single-pass membrane protein</topology>
    </subcellularLocation>
</comment>
<evidence type="ECO:0000313" key="9">
    <source>
        <dbReference type="EMBL" id="KAG9279995.1"/>
    </source>
</evidence>
<protein>
    <recommendedName>
        <fullName evidence="11">Fibronectin type-III domain-containing protein</fullName>
    </recommendedName>
</protein>
<dbReference type="PANTHER" id="PTHR23037">
    <property type="entry name" value="CYTOKINE RECEPTOR"/>
    <property type="match status" value="1"/>
</dbReference>
<sequence>MQTSKATESKGLTCETDYWLTINCSLDPKTIPNRSEHTSYWLEFHFQDIHDNIKIYNCSLTEKENGYYCRFKAVNLPYFPTFNSALYFAVYLSYLENGLKKSSVLDHKFYPVKHIRPINPHNLTLEVVNRSYHFKWVSGYEEHTYESSLPRLYKFFYHKEQQDTVLSPQFLKTECSIPEHDLEAGIRYVSWVCTEISNQNNDYKGVGSSCSSPITWSTTPTEKVTPDPTAPLLSSIVTVICLGAVALIFMLLCPAARMKIKKVTWVATPSPFFQPLFHNHQGNFKDWVSRGDVQITYSEEISKIDMMTEIRAEEKCLQKFSSTYSSPQYHTPYVSPASEVWAPFQISETQSVGSISCKDLDFLPEEPAVEEPTMLCLTMFEPITVEGLLCMDDLEFSQEDLEPPEPETTAPKPAAFPQNYCTLTNTPTGLIPTLTTGPSGPELTTEASEHALNLQIQENTDELVPLSLDSLQLSMD</sequence>
<gene>
    <name evidence="9" type="ORF">AMEX_G5572</name>
</gene>
<evidence type="ECO:0000313" key="10">
    <source>
        <dbReference type="Proteomes" id="UP000752171"/>
    </source>
</evidence>
<dbReference type="Gene3D" id="2.60.40.10">
    <property type="entry name" value="Immunoglobulins"/>
    <property type="match status" value="1"/>
</dbReference>
<reference evidence="9 10" key="1">
    <citation type="submission" date="2021-07" db="EMBL/GenBank/DDBJ databases">
        <authorList>
            <person name="Imarazene B."/>
            <person name="Zahm M."/>
            <person name="Klopp C."/>
            <person name="Cabau C."/>
            <person name="Beille S."/>
            <person name="Jouanno E."/>
            <person name="Castinel A."/>
            <person name="Lluch J."/>
            <person name="Gil L."/>
            <person name="Kuchtly C."/>
            <person name="Lopez Roques C."/>
            <person name="Donnadieu C."/>
            <person name="Parrinello H."/>
            <person name="Journot L."/>
            <person name="Du K."/>
            <person name="Schartl M."/>
            <person name="Retaux S."/>
            <person name="Guiguen Y."/>
        </authorList>
    </citation>
    <scope>NUCLEOTIDE SEQUENCE [LARGE SCALE GENOMIC DNA]</scope>
    <source>
        <strain evidence="9">Pach_M1</strain>
        <tissue evidence="9">Testis</tissue>
    </source>
</reference>
<dbReference type="Proteomes" id="UP000752171">
    <property type="component" value="Unassembled WGS sequence"/>
</dbReference>
<keyword evidence="2 8" id="KW-0812">Transmembrane</keyword>
<dbReference type="InterPro" id="IPR036116">
    <property type="entry name" value="FN3_sf"/>
</dbReference>
<evidence type="ECO:0000256" key="2">
    <source>
        <dbReference type="ARBA" id="ARBA00022692"/>
    </source>
</evidence>
<evidence type="ECO:0008006" key="11">
    <source>
        <dbReference type="Google" id="ProtNLM"/>
    </source>
</evidence>
<dbReference type="GO" id="GO:0004896">
    <property type="term" value="F:cytokine receptor activity"/>
    <property type="evidence" value="ECO:0007669"/>
    <property type="project" value="TreeGrafter"/>
</dbReference>
<dbReference type="SUPFAM" id="SSF49265">
    <property type="entry name" value="Fibronectin type III"/>
    <property type="match status" value="1"/>
</dbReference>
<keyword evidence="4 8" id="KW-1133">Transmembrane helix</keyword>
<accession>A0A8T2MDL3</accession>
<dbReference type="InterPro" id="IPR013783">
    <property type="entry name" value="Ig-like_fold"/>
</dbReference>
<dbReference type="PANTHER" id="PTHR23037:SF35">
    <property type="entry name" value="FIBRONECTIN TYPE-III DOMAIN-CONTAINING PROTEIN"/>
    <property type="match status" value="1"/>
</dbReference>
<evidence type="ECO:0000256" key="7">
    <source>
        <dbReference type="ARBA" id="ARBA00023170"/>
    </source>
</evidence>
<feature type="transmembrane region" description="Helical" evidence="8">
    <location>
        <begin position="232"/>
        <end position="252"/>
    </location>
</feature>
<proteinExistence type="predicted"/>
<keyword evidence="3" id="KW-0732">Signal</keyword>
<evidence type="ECO:0000256" key="8">
    <source>
        <dbReference type="SAM" id="Phobius"/>
    </source>
</evidence>
<keyword evidence="5 8" id="KW-0472">Membrane</keyword>
<evidence type="ECO:0000256" key="4">
    <source>
        <dbReference type="ARBA" id="ARBA00022989"/>
    </source>
</evidence>
<dbReference type="GO" id="GO:0009897">
    <property type="term" value="C:external side of plasma membrane"/>
    <property type="evidence" value="ECO:0007669"/>
    <property type="project" value="TreeGrafter"/>
</dbReference>
<evidence type="ECO:0000256" key="3">
    <source>
        <dbReference type="ARBA" id="ARBA00022729"/>
    </source>
</evidence>
<dbReference type="AlphaFoldDB" id="A0A8T2MDL3"/>
<keyword evidence="7" id="KW-0675">Receptor</keyword>
<comment type="caution">
    <text evidence="9">The sequence shown here is derived from an EMBL/GenBank/DDBJ whole genome shotgun (WGS) entry which is preliminary data.</text>
</comment>
<name>A0A8T2MDL3_ASTMX</name>
<keyword evidence="6" id="KW-1015">Disulfide bond</keyword>